<keyword evidence="2" id="KW-0963">Cytoplasm</keyword>
<comment type="subcellular location">
    <subcellularLocation>
        <location evidence="1">Cytoplasm</location>
    </subcellularLocation>
</comment>
<dbReference type="InterPro" id="IPR036390">
    <property type="entry name" value="WH_DNA-bd_sf"/>
</dbReference>
<dbReference type="InterPro" id="IPR051271">
    <property type="entry name" value="2C-system_Tx_regulators"/>
</dbReference>
<dbReference type="Pfam" id="PF00072">
    <property type="entry name" value="Response_reg"/>
    <property type="match status" value="1"/>
</dbReference>
<dbReference type="InterPro" id="IPR024187">
    <property type="entry name" value="Sig_transdc_resp-reg_cit/mal"/>
</dbReference>
<dbReference type="InterPro" id="IPR001789">
    <property type="entry name" value="Sig_transdc_resp-reg_receiver"/>
</dbReference>
<evidence type="ECO:0000259" key="10">
    <source>
        <dbReference type="PROSITE" id="PS50110"/>
    </source>
</evidence>
<feature type="modified residue" description="4-aspartylphosphate" evidence="9">
    <location>
        <position position="59"/>
    </location>
</feature>
<proteinExistence type="predicted"/>
<keyword evidence="4" id="KW-0902">Two-component regulatory system</keyword>
<dbReference type="PANTHER" id="PTHR45526">
    <property type="entry name" value="TRANSCRIPTIONAL REGULATORY PROTEIN DPIA"/>
    <property type="match status" value="1"/>
</dbReference>
<evidence type="ECO:0000256" key="5">
    <source>
        <dbReference type="ARBA" id="ARBA00023015"/>
    </source>
</evidence>
<evidence type="ECO:0000256" key="8">
    <source>
        <dbReference type="ARBA" id="ARBA00023163"/>
    </source>
</evidence>
<evidence type="ECO:0000256" key="6">
    <source>
        <dbReference type="ARBA" id="ARBA00023125"/>
    </source>
</evidence>
<dbReference type="PIRSF" id="PIRSF006171">
    <property type="entry name" value="RR_citrat_malat"/>
    <property type="match status" value="1"/>
</dbReference>
<dbReference type="Pfam" id="PF20714">
    <property type="entry name" value="HTH_64"/>
    <property type="match status" value="1"/>
</dbReference>
<dbReference type="EMBL" id="JAUSUB010000029">
    <property type="protein sequence ID" value="MDQ0272885.1"/>
    <property type="molecule type" value="Genomic_DNA"/>
</dbReference>
<feature type="domain" description="Response regulatory" evidence="10">
    <location>
        <begin position="8"/>
        <end position="124"/>
    </location>
</feature>
<keyword evidence="8" id="KW-0804">Transcription</keyword>
<dbReference type="SUPFAM" id="SSF52172">
    <property type="entry name" value="CheY-like"/>
    <property type="match status" value="1"/>
</dbReference>
<sequence length="230" mass="26452">MRIKEEINVLLIEDDPMVQEVNKGFISHVKGFRIIAVASNGEEGIQLAKEMQPDLIILDIFMPKKDGIKTMHELRKQKINAEVIVISAAKDKDTIKLMLQNGALDYVIKPFKFERIEKALEKYRQYRESLKESGTMSQEQLDLLLYAEKTKKIESDLPKGLNEFTLKEVFAYMNKQNESRSAAEVANDIGIARVTARRYLDFLEKKRVITLDVQYGGVGRPVNRYVLNKN</sequence>
<dbReference type="Gene3D" id="1.10.10.10">
    <property type="entry name" value="Winged helix-like DNA-binding domain superfamily/Winged helix DNA-binding domain"/>
    <property type="match status" value="1"/>
</dbReference>
<dbReference type="Proteomes" id="UP001238088">
    <property type="component" value="Unassembled WGS sequence"/>
</dbReference>
<keyword evidence="5" id="KW-0805">Transcription regulation</keyword>
<keyword evidence="3 9" id="KW-0597">Phosphoprotein</keyword>
<dbReference type="InterPro" id="IPR048714">
    <property type="entry name" value="DpiA-like_HTH"/>
</dbReference>
<keyword evidence="6" id="KW-0238">DNA-binding</keyword>
<evidence type="ECO:0000313" key="12">
    <source>
        <dbReference type="Proteomes" id="UP001238088"/>
    </source>
</evidence>
<dbReference type="RefSeq" id="WP_307478388.1">
    <property type="nucleotide sequence ID" value="NZ_JAUSUB010000029.1"/>
</dbReference>
<dbReference type="Gene3D" id="3.40.50.2300">
    <property type="match status" value="1"/>
</dbReference>
<evidence type="ECO:0000256" key="7">
    <source>
        <dbReference type="ARBA" id="ARBA00023159"/>
    </source>
</evidence>
<dbReference type="InterPro" id="IPR036388">
    <property type="entry name" value="WH-like_DNA-bd_sf"/>
</dbReference>
<evidence type="ECO:0000256" key="9">
    <source>
        <dbReference type="PROSITE-ProRule" id="PRU00169"/>
    </source>
</evidence>
<gene>
    <name evidence="11" type="ORF">J2S17_004778</name>
</gene>
<dbReference type="SMART" id="SM00448">
    <property type="entry name" value="REC"/>
    <property type="match status" value="1"/>
</dbReference>
<evidence type="ECO:0000256" key="4">
    <source>
        <dbReference type="ARBA" id="ARBA00023012"/>
    </source>
</evidence>
<dbReference type="InterPro" id="IPR011006">
    <property type="entry name" value="CheY-like_superfamily"/>
</dbReference>
<dbReference type="PROSITE" id="PS50110">
    <property type="entry name" value="RESPONSE_REGULATORY"/>
    <property type="match status" value="1"/>
</dbReference>
<evidence type="ECO:0000256" key="3">
    <source>
        <dbReference type="ARBA" id="ARBA00022553"/>
    </source>
</evidence>
<dbReference type="CDD" id="cd19925">
    <property type="entry name" value="REC_citrate_TCS"/>
    <property type="match status" value="1"/>
</dbReference>
<dbReference type="SUPFAM" id="SSF46785">
    <property type="entry name" value="Winged helix' DNA-binding domain"/>
    <property type="match status" value="1"/>
</dbReference>
<evidence type="ECO:0000256" key="1">
    <source>
        <dbReference type="ARBA" id="ARBA00004496"/>
    </source>
</evidence>
<protein>
    <submittedName>
        <fullName evidence="11">Two-component system response regulator DctR</fullName>
    </submittedName>
</protein>
<accession>A0ABU0AS63</accession>
<evidence type="ECO:0000256" key="2">
    <source>
        <dbReference type="ARBA" id="ARBA00022490"/>
    </source>
</evidence>
<dbReference type="PANTHER" id="PTHR45526:SF1">
    <property type="entry name" value="TRANSCRIPTIONAL REGULATORY PROTEIN DCUR-RELATED"/>
    <property type="match status" value="1"/>
</dbReference>
<name>A0ABU0AS63_9BACI</name>
<reference evidence="11 12" key="1">
    <citation type="submission" date="2023-07" db="EMBL/GenBank/DDBJ databases">
        <title>Genomic Encyclopedia of Type Strains, Phase IV (KMG-IV): sequencing the most valuable type-strain genomes for metagenomic binning, comparative biology and taxonomic classification.</title>
        <authorList>
            <person name="Goeker M."/>
        </authorList>
    </citation>
    <scope>NUCLEOTIDE SEQUENCE [LARGE SCALE GENOMIC DNA]</scope>
    <source>
        <strain evidence="11 12">DSM 23494</strain>
    </source>
</reference>
<keyword evidence="7" id="KW-0010">Activator</keyword>
<organism evidence="11 12">
    <name type="scientific">Cytobacillus purgationiresistens</name>
    <dbReference type="NCBI Taxonomy" id="863449"/>
    <lineage>
        <taxon>Bacteria</taxon>
        <taxon>Bacillati</taxon>
        <taxon>Bacillota</taxon>
        <taxon>Bacilli</taxon>
        <taxon>Bacillales</taxon>
        <taxon>Bacillaceae</taxon>
        <taxon>Cytobacillus</taxon>
    </lineage>
</organism>
<comment type="caution">
    <text evidence="11">The sequence shown here is derived from an EMBL/GenBank/DDBJ whole genome shotgun (WGS) entry which is preliminary data.</text>
</comment>
<keyword evidence="12" id="KW-1185">Reference proteome</keyword>
<evidence type="ECO:0000313" key="11">
    <source>
        <dbReference type="EMBL" id="MDQ0272885.1"/>
    </source>
</evidence>